<dbReference type="InterPro" id="IPR034666">
    <property type="entry name" value="ARPC2/4"/>
</dbReference>
<evidence type="ECO:0000313" key="6">
    <source>
        <dbReference type="Proteomes" id="UP000265618"/>
    </source>
</evidence>
<dbReference type="GO" id="GO:0034314">
    <property type="term" value="P:Arp2/3 complex-mediated actin nucleation"/>
    <property type="evidence" value="ECO:0007669"/>
    <property type="project" value="InterPro"/>
</dbReference>
<keyword evidence="6" id="KW-1185">Reference proteome</keyword>
<evidence type="ECO:0000256" key="1">
    <source>
        <dbReference type="ARBA" id="ARBA00004245"/>
    </source>
</evidence>
<dbReference type="GO" id="GO:0003779">
    <property type="term" value="F:actin binding"/>
    <property type="evidence" value="ECO:0007669"/>
    <property type="project" value="UniProtKB-KW"/>
</dbReference>
<dbReference type="Proteomes" id="UP000265618">
    <property type="component" value="Unassembled WGS sequence"/>
</dbReference>
<reference evidence="5 6" key="1">
    <citation type="journal article" date="2018" name="PLoS ONE">
        <title>The draft genome of Kipferlia bialata reveals reductive genome evolution in fornicate parasites.</title>
        <authorList>
            <person name="Tanifuji G."/>
            <person name="Takabayashi S."/>
            <person name="Kume K."/>
            <person name="Takagi M."/>
            <person name="Nakayama T."/>
            <person name="Kamikawa R."/>
            <person name="Inagaki Y."/>
            <person name="Hashimoto T."/>
        </authorList>
    </citation>
    <scope>NUCLEOTIDE SEQUENCE [LARGE SCALE GENOMIC DNA]</scope>
    <source>
        <strain evidence="5">NY0173</strain>
    </source>
</reference>
<comment type="subcellular location">
    <subcellularLocation>
        <location evidence="1">Cytoplasm</location>
        <location evidence="1">Cytoskeleton</location>
    </subcellularLocation>
</comment>
<dbReference type="GO" id="GO:0030041">
    <property type="term" value="P:actin filament polymerization"/>
    <property type="evidence" value="ECO:0007669"/>
    <property type="project" value="InterPro"/>
</dbReference>
<dbReference type="Gene3D" id="3.30.1460.20">
    <property type="match status" value="1"/>
</dbReference>
<dbReference type="Pfam" id="PF05856">
    <property type="entry name" value="ARPC4"/>
    <property type="match status" value="1"/>
</dbReference>
<keyword evidence="4" id="KW-0206">Cytoskeleton</keyword>
<name>A0A9K3DAE9_9EUKA</name>
<proteinExistence type="predicted"/>
<sequence length="34" mass="3947">QFMSDIDREISDMKLDLNSRSRIIAESFSKTLTV</sequence>
<dbReference type="GO" id="GO:0005885">
    <property type="term" value="C:Arp2/3 protein complex"/>
    <property type="evidence" value="ECO:0007669"/>
    <property type="project" value="InterPro"/>
</dbReference>
<gene>
    <name evidence="5" type="ORF">KIPB_014376</name>
</gene>
<comment type="caution">
    <text evidence="5">The sequence shown here is derived from an EMBL/GenBank/DDBJ whole genome shotgun (WGS) entry which is preliminary data.</text>
</comment>
<dbReference type="OrthoDB" id="336240at2759"/>
<accession>A0A9K3DAE9</accession>
<protein>
    <submittedName>
        <fullName evidence="5">Actin-related protein 2/3 complex subunit 4</fullName>
    </submittedName>
</protein>
<organism evidence="5 6">
    <name type="scientific">Kipferlia bialata</name>
    <dbReference type="NCBI Taxonomy" id="797122"/>
    <lineage>
        <taxon>Eukaryota</taxon>
        <taxon>Metamonada</taxon>
        <taxon>Carpediemonas-like organisms</taxon>
        <taxon>Kipferlia</taxon>
    </lineage>
</organism>
<keyword evidence="3" id="KW-0009">Actin-binding</keyword>
<evidence type="ECO:0000313" key="5">
    <source>
        <dbReference type="EMBL" id="GIQ91222.1"/>
    </source>
</evidence>
<evidence type="ECO:0000256" key="2">
    <source>
        <dbReference type="ARBA" id="ARBA00022490"/>
    </source>
</evidence>
<dbReference type="SUPFAM" id="SSF69645">
    <property type="entry name" value="Arp2/3 complex subunits"/>
    <property type="match status" value="1"/>
</dbReference>
<evidence type="ECO:0000256" key="4">
    <source>
        <dbReference type="ARBA" id="ARBA00023212"/>
    </source>
</evidence>
<dbReference type="InterPro" id="IPR008384">
    <property type="entry name" value="ARPC4"/>
</dbReference>
<dbReference type="EMBL" id="BDIP01007346">
    <property type="protein sequence ID" value="GIQ91222.1"/>
    <property type="molecule type" value="Genomic_DNA"/>
</dbReference>
<evidence type="ECO:0000256" key="3">
    <source>
        <dbReference type="ARBA" id="ARBA00023203"/>
    </source>
</evidence>
<feature type="non-terminal residue" evidence="5">
    <location>
        <position position="1"/>
    </location>
</feature>
<keyword evidence="2" id="KW-0963">Cytoplasm</keyword>
<dbReference type="AlphaFoldDB" id="A0A9K3DAE9"/>